<feature type="transmembrane region" description="Helical" evidence="5">
    <location>
        <begin position="77"/>
        <end position="98"/>
    </location>
</feature>
<feature type="transmembrane region" description="Helical" evidence="5">
    <location>
        <begin position="105"/>
        <end position="124"/>
    </location>
</feature>
<dbReference type="Pfam" id="PF01124">
    <property type="entry name" value="MAPEG"/>
    <property type="match status" value="1"/>
</dbReference>
<proteinExistence type="predicted"/>
<evidence type="ECO:0000256" key="4">
    <source>
        <dbReference type="ARBA" id="ARBA00023136"/>
    </source>
</evidence>
<feature type="transmembrane region" description="Helical" evidence="5">
    <location>
        <begin position="52"/>
        <end position="71"/>
    </location>
</feature>
<evidence type="ECO:0000313" key="6">
    <source>
        <dbReference type="EMBL" id="SFJ98041.1"/>
    </source>
</evidence>
<dbReference type="RefSeq" id="WP_093516575.1">
    <property type="nucleotide sequence ID" value="NZ_FOSK01000001.1"/>
</dbReference>
<dbReference type="Gene3D" id="1.20.120.550">
    <property type="entry name" value="Membrane associated eicosanoid/glutathione metabolism-like domain"/>
    <property type="match status" value="1"/>
</dbReference>
<name>A0A1I3VV67_9HYPH</name>
<keyword evidence="2 5" id="KW-0812">Transmembrane</keyword>
<keyword evidence="4 5" id="KW-0472">Membrane</keyword>
<reference evidence="6 7" key="1">
    <citation type="submission" date="2016-10" db="EMBL/GenBank/DDBJ databases">
        <authorList>
            <person name="Varghese N."/>
            <person name="Submissions S."/>
        </authorList>
    </citation>
    <scope>NUCLEOTIDE SEQUENCE [LARGE SCALE GENOMIC DNA]</scope>
    <source>
        <strain evidence="6 7">DSM 16392</strain>
    </source>
</reference>
<sequence length="125" mass="14221">MSFPLWTILIAGLMPWLSVLPAKFSRKFDNSNPRDPEYWKEGFRLRARSAEINGLEAFPLFAVSVLVALAYGGDPDWIERLCGLFIAMRVLFVACYWLNRATLRSLVWFVGLICSVALFTSPAWS</sequence>
<accession>A0A1I3VV67</accession>
<comment type="caution">
    <text evidence="6">The sequence shown here is derived from an EMBL/GenBank/DDBJ whole genome shotgun (WGS) entry which is preliminary data.</text>
</comment>
<evidence type="ECO:0000313" key="7">
    <source>
        <dbReference type="Proteomes" id="UP000199598"/>
    </source>
</evidence>
<dbReference type="EMBL" id="FOSK01000001">
    <property type="protein sequence ID" value="SFJ98041.1"/>
    <property type="molecule type" value="Genomic_DNA"/>
</dbReference>
<evidence type="ECO:0000256" key="2">
    <source>
        <dbReference type="ARBA" id="ARBA00022692"/>
    </source>
</evidence>
<gene>
    <name evidence="6" type="ORF">SAMN04488518_101586</name>
</gene>
<protein>
    <submittedName>
        <fullName evidence="6">Uncharacterized conserved protein, MAPEG superfamily</fullName>
    </submittedName>
</protein>
<dbReference type="InterPro" id="IPR001129">
    <property type="entry name" value="Membr-assoc_MAPEG"/>
</dbReference>
<evidence type="ECO:0000256" key="3">
    <source>
        <dbReference type="ARBA" id="ARBA00022989"/>
    </source>
</evidence>
<evidence type="ECO:0000256" key="5">
    <source>
        <dbReference type="SAM" id="Phobius"/>
    </source>
</evidence>
<evidence type="ECO:0000256" key="1">
    <source>
        <dbReference type="ARBA" id="ARBA00004370"/>
    </source>
</evidence>
<keyword evidence="7" id="KW-1185">Reference proteome</keyword>
<feature type="transmembrane region" description="Helical" evidence="5">
    <location>
        <begin position="6"/>
        <end position="24"/>
    </location>
</feature>
<dbReference type="PANTHER" id="PTHR35371">
    <property type="entry name" value="INNER MEMBRANE PROTEIN"/>
    <property type="match status" value="1"/>
</dbReference>
<organism evidence="6 7">
    <name type="scientific">Pseudovibrio ascidiaceicola</name>
    <dbReference type="NCBI Taxonomy" id="285279"/>
    <lineage>
        <taxon>Bacteria</taxon>
        <taxon>Pseudomonadati</taxon>
        <taxon>Pseudomonadota</taxon>
        <taxon>Alphaproteobacteria</taxon>
        <taxon>Hyphomicrobiales</taxon>
        <taxon>Stappiaceae</taxon>
        <taxon>Pseudovibrio</taxon>
    </lineage>
</organism>
<comment type="subcellular location">
    <subcellularLocation>
        <location evidence="1">Membrane</location>
    </subcellularLocation>
</comment>
<keyword evidence="3 5" id="KW-1133">Transmembrane helix</keyword>
<dbReference type="SUPFAM" id="SSF161084">
    <property type="entry name" value="MAPEG domain-like"/>
    <property type="match status" value="1"/>
</dbReference>
<dbReference type="Proteomes" id="UP000199598">
    <property type="component" value="Unassembled WGS sequence"/>
</dbReference>
<dbReference type="PANTHER" id="PTHR35371:SF1">
    <property type="entry name" value="BLR7753 PROTEIN"/>
    <property type="match status" value="1"/>
</dbReference>
<dbReference type="InterPro" id="IPR023352">
    <property type="entry name" value="MAPEG-like_dom_sf"/>
</dbReference>